<comment type="similarity">
    <text evidence="2">Belongs to the COG3 family.</text>
</comment>
<evidence type="ECO:0000256" key="4">
    <source>
        <dbReference type="ARBA" id="ARBA00022448"/>
    </source>
</evidence>
<dbReference type="PANTHER" id="PTHR13302:SF8">
    <property type="entry name" value="CONSERVED OLIGOMERIC GOLGI COMPLEX SUBUNIT 3"/>
    <property type="match status" value="1"/>
</dbReference>
<feature type="domain" description="Conserved oligomeric Golgi complex subunit 3 N-terminal" evidence="10">
    <location>
        <begin position="129"/>
        <end position="271"/>
    </location>
</feature>
<dbReference type="InterPro" id="IPR048685">
    <property type="entry name" value="COG3_C"/>
</dbReference>
<keyword evidence="5" id="KW-0653">Protein transport</keyword>
<evidence type="ECO:0000256" key="6">
    <source>
        <dbReference type="ARBA" id="ARBA00023034"/>
    </source>
</evidence>
<dbReference type="GO" id="GO:0017119">
    <property type="term" value="C:Golgi transport complex"/>
    <property type="evidence" value="ECO:0007669"/>
    <property type="project" value="TreeGrafter"/>
</dbReference>
<evidence type="ECO:0000256" key="8">
    <source>
        <dbReference type="ARBA" id="ARBA00031339"/>
    </source>
</evidence>
<dbReference type="GO" id="GO:0006891">
    <property type="term" value="P:intra-Golgi vesicle-mediated transport"/>
    <property type="evidence" value="ECO:0007669"/>
    <property type="project" value="TreeGrafter"/>
</dbReference>
<dbReference type="GO" id="GO:0000139">
    <property type="term" value="C:Golgi membrane"/>
    <property type="evidence" value="ECO:0007669"/>
    <property type="project" value="UniProtKB-SubCell"/>
</dbReference>
<keyword evidence="7" id="KW-0472">Membrane</keyword>
<dbReference type="Proteomes" id="UP000515158">
    <property type="component" value="Unplaced"/>
</dbReference>
<evidence type="ECO:0000256" key="5">
    <source>
        <dbReference type="ARBA" id="ARBA00022927"/>
    </source>
</evidence>
<accession>A0A6P8ZZD6</accession>
<evidence type="ECO:0000256" key="1">
    <source>
        <dbReference type="ARBA" id="ARBA00004395"/>
    </source>
</evidence>
<dbReference type="CTD" id="83548"/>
<evidence type="ECO:0000256" key="9">
    <source>
        <dbReference type="SAM" id="MobiDB-lite"/>
    </source>
</evidence>
<feature type="compositionally biased region" description="Basic and acidic residues" evidence="9">
    <location>
        <begin position="523"/>
        <end position="532"/>
    </location>
</feature>
<dbReference type="Pfam" id="PF04136">
    <property type="entry name" value="COG3_N"/>
    <property type="match status" value="1"/>
</dbReference>
<organism evidence="13">
    <name type="scientific">Thrips palmi</name>
    <name type="common">Melon thrips</name>
    <dbReference type="NCBI Taxonomy" id="161013"/>
    <lineage>
        <taxon>Eukaryota</taxon>
        <taxon>Metazoa</taxon>
        <taxon>Ecdysozoa</taxon>
        <taxon>Arthropoda</taxon>
        <taxon>Hexapoda</taxon>
        <taxon>Insecta</taxon>
        <taxon>Pterygota</taxon>
        <taxon>Neoptera</taxon>
        <taxon>Paraneoptera</taxon>
        <taxon>Thysanoptera</taxon>
        <taxon>Terebrantia</taxon>
        <taxon>Thripoidea</taxon>
        <taxon>Thripidae</taxon>
        <taxon>Thrips</taxon>
    </lineage>
</organism>
<feature type="region of interest" description="Disordered" evidence="9">
    <location>
        <begin position="514"/>
        <end position="544"/>
    </location>
</feature>
<evidence type="ECO:0000313" key="13">
    <source>
        <dbReference type="RefSeq" id="XP_034250091.1"/>
    </source>
</evidence>
<keyword evidence="12" id="KW-1185">Reference proteome</keyword>
<keyword evidence="4" id="KW-0813">Transport</keyword>
<evidence type="ECO:0000256" key="7">
    <source>
        <dbReference type="ARBA" id="ARBA00023136"/>
    </source>
</evidence>
<dbReference type="AlphaFoldDB" id="A0A6P8ZZD6"/>
<dbReference type="GO" id="GO:0007030">
    <property type="term" value="P:Golgi organization"/>
    <property type="evidence" value="ECO:0007669"/>
    <property type="project" value="TreeGrafter"/>
</dbReference>
<sequence>MADVASADLRQIQNKLQEWEHPENSLAPLSLSQRNAIYEISEAVGVRNVPSNLPDGDTISGEIKKMSINDESDDIQEATNLNLPPLYSSEKSVFPLKPSNIGTTQKFLEWHREVEEQLEDQANAVYISYLQQMSLRRKECDELFNQVESCLKDLALLSTQHQTVANSTNSLHQVSEQLLADQMKLSTVHSEMERRLQFFRSLDRITQRLSSSTLGVNSPVFKECLDRLDECIEYMTSHANFKESRVYLAKLHHCQSRAVALVRSYVTQILQTATQQCLSAPSPLTDSSTTPSANIIPAADSDFARCYGKFQACAPRIRSVLGHIEERVQKIANSGYEGLLLDCQSCYVEQRHQLLWSSVCTAVRELSLRHKGDHCTMVRSGCAFLLHICQDEHRLFAEFFSSQVQAQLTDYLEGLCTSLYDVLRPAIIHINHLETLAEICSILRVEMLEEHVPSNPGPLEAFGRVVWQLLQDVQERLVFRAHLYLQSDILNYKPAPGDLAYPEKLEMMESIAQSIAEQQTQQSERKMRRSDSRSSLASIGSATSQEVAHINHAVEQPRSRTGNSPADLHGMWYPTVRRTLVCLSRLYRCVERPIFQGLSQEALSMCMQSVTAAADAISQRKTAMDGELFEVKHLLILREQIAPFQVDFTIRETSLDFSKVKTAAFGLLQRRRQLLSFNANNAILEFLLDGTPAVREQLIDSRRDVDLRLKATCEKFIASATTALVGPLQTFLTQVQSFLKMKSEEGEKLKDVELKQQHFATPSAIGTTVRETQKLMKNVLPVLQRSMQLYLANKDTESILYRPIKNNVVSYFASLQQHLVTEKYSAEDMLVVACPTPEQVLVILSSASLLAAGPP</sequence>
<name>A0A6P8ZZD6_THRPL</name>
<keyword evidence="6" id="KW-0333">Golgi apparatus</keyword>
<feature type="domain" description="Conserved oligomeric Golgi complex subunit 3 C-terminal" evidence="11">
    <location>
        <begin position="304"/>
        <end position="660"/>
    </location>
</feature>
<dbReference type="PANTHER" id="PTHR13302">
    <property type="entry name" value="CONSERVED OLIGOMERIC GOLGI COMPLEX COMPONENT 3"/>
    <property type="match status" value="1"/>
</dbReference>
<dbReference type="GeneID" id="117650641"/>
<evidence type="ECO:0000256" key="2">
    <source>
        <dbReference type="ARBA" id="ARBA00009936"/>
    </source>
</evidence>
<evidence type="ECO:0000256" key="3">
    <source>
        <dbReference type="ARBA" id="ARBA00020976"/>
    </source>
</evidence>
<dbReference type="KEGG" id="tpal:117650641"/>
<evidence type="ECO:0000259" key="10">
    <source>
        <dbReference type="Pfam" id="PF04136"/>
    </source>
</evidence>
<feature type="compositionally biased region" description="Polar residues" evidence="9">
    <location>
        <begin position="533"/>
        <end position="544"/>
    </location>
</feature>
<protein>
    <recommendedName>
        <fullName evidence="3">Conserved oligomeric Golgi complex subunit 3</fullName>
    </recommendedName>
    <alternativeName>
        <fullName evidence="8">Component of oligomeric Golgi complex 3</fullName>
    </alternativeName>
</protein>
<dbReference type="InParanoid" id="A0A6P8ZZD6"/>
<evidence type="ECO:0000313" key="12">
    <source>
        <dbReference type="Proteomes" id="UP000515158"/>
    </source>
</evidence>
<comment type="subcellular location">
    <subcellularLocation>
        <location evidence="1">Golgi apparatus membrane</location>
        <topology evidence="1">Peripheral membrane protein</topology>
    </subcellularLocation>
</comment>
<dbReference type="GO" id="GO:0006886">
    <property type="term" value="P:intracellular protein transport"/>
    <property type="evidence" value="ECO:0007669"/>
    <property type="project" value="InterPro"/>
</dbReference>
<gene>
    <name evidence="13" type="primary">LOC117650641</name>
</gene>
<dbReference type="FunCoup" id="A0A6P8ZZD6">
    <property type="interactions" value="1374"/>
</dbReference>
<dbReference type="InterPro" id="IPR007265">
    <property type="entry name" value="COG_su3"/>
</dbReference>
<proteinExistence type="inferred from homology"/>
<dbReference type="RefSeq" id="XP_034250091.1">
    <property type="nucleotide sequence ID" value="XM_034394200.1"/>
</dbReference>
<dbReference type="GO" id="GO:0005801">
    <property type="term" value="C:cis-Golgi network"/>
    <property type="evidence" value="ECO:0007669"/>
    <property type="project" value="InterPro"/>
</dbReference>
<evidence type="ECO:0000259" key="11">
    <source>
        <dbReference type="Pfam" id="PF20671"/>
    </source>
</evidence>
<reference evidence="13" key="1">
    <citation type="submission" date="2025-08" db="UniProtKB">
        <authorList>
            <consortium name="RefSeq"/>
        </authorList>
    </citation>
    <scope>IDENTIFICATION</scope>
    <source>
        <tissue evidence="13">Total insect</tissue>
    </source>
</reference>
<dbReference type="Pfam" id="PF20671">
    <property type="entry name" value="COG3_C"/>
    <property type="match status" value="1"/>
</dbReference>
<dbReference type="InterPro" id="IPR048320">
    <property type="entry name" value="COG3_N"/>
</dbReference>
<dbReference type="OrthoDB" id="296793at2759"/>